<dbReference type="InterPro" id="IPR050491">
    <property type="entry name" value="AmpC-like"/>
</dbReference>
<feature type="region of interest" description="Disordered" evidence="2">
    <location>
        <begin position="238"/>
        <end position="262"/>
    </location>
</feature>
<dbReference type="Gene3D" id="2.40.128.600">
    <property type="match status" value="1"/>
</dbReference>
<dbReference type="SUPFAM" id="SSF56601">
    <property type="entry name" value="beta-lactamase/transpeptidase-like"/>
    <property type="match status" value="1"/>
</dbReference>
<keyword evidence="6" id="KW-1185">Reference proteome</keyword>
<reference evidence="5 6" key="1">
    <citation type="submission" date="2018-11" db="EMBL/GenBank/DDBJ databases">
        <title>Genome sequence of Saitozyma podzolica DSM 27192.</title>
        <authorList>
            <person name="Aliyu H."/>
            <person name="Gorte O."/>
            <person name="Ochsenreither K."/>
        </authorList>
    </citation>
    <scope>NUCLEOTIDE SEQUENCE [LARGE SCALE GENOMIC DNA]</scope>
    <source>
        <strain evidence="5 6">DSM 27192</strain>
    </source>
</reference>
<name>A0A427XPT5_9TREE</name>
<evidence type="ECO:0000313" key="5">
    <source>
        <dbReference type="EMBL" id="RSH80852.1"/>
    </source>
</evidence>
<dbReference type="OrthoDB" id="5946976at2759"/>
<dbReference type="STRING" id="1890683.A0A427XPT5"/>
<dbReference type="EMBL" id="RSCD01000032">
    <property type="protein sequence ID" value="RSH80852.1"/>
    <property type="molecule type" value="Genomic_DNA"/>
</dbReference>
<evidence type="ECO:0000259" key="4">
    <source>
        <dbReference type="Pfam" id="PF11954"/>
    </source>
</evidence>
<organism evidence="5 6">
    <name type="scientific">Saitozyma podzolica</name>
    <dbReference type="NCBI Taxonomy" id="1890683"/>
    <lineage>
        <taxon>Eukaryota</taxon>
        <taxon>Fungi</taxon>
        <taxon>Dikarya</taxon>
        <taxon>Basidiomycota</taxon>
        <taxon>Agaricomycotina</taxon>
        <taxon>Tremellomycetes</taxon>
        <taxon>Tremellales</taxon>
        <taxon>Trimorphomycetaceae</taxon>
        <taxon>Saitozyma</taxon>
    </lineage>
</organism>
<dbReference type="Proteomes" id="UP000279259">
    <property type="component" value="Unassembled WGS sequence"/>
</dbReference>
<feature type="domain" description="Beta-lactamase-related" evidence="3">
    <location>
        <begin position="49"/>
        <end position="367"/>
    </location>
</feature>
<dbReference type="InterPro" id="IPR012338">
    <property type="entry name" value="Beta-lactam/transpept-like"/>
</dbReference>
<feature type="compositionally biased region" description="Pro residues" evidence="2">
    <location>
        <begin position="247"/>
        <end position="256"/>
    </location>
</feature>
<dbReference type="InterPro" id="IPR021860">
    <property type="entry name" value="Peptidase_S12_Pab87-rel_C"/>
</dbReference>
<dbReference type="Pfam" id="PF11954">
    <property type="entry name" value="DUF3471"/>
    <property type="match status" value="1"/>
</dbReference>
<dbReference type="PANTHER" id="PTHR46825">
    <property type="entry name" value="D-ALANYL-D-ALANINE-CARBOXYPEPTIDASE/ENDOPEPTIDASE AMPH"/>
    <property type="match status" value="1"/>
</dbReference>
<comment type="similarity">
    <text evidence="1">Belongs to the peptidase S12 family.</text>
</comment>
<dbReference type="PANTHER" id="PTHR46825:SF15">
    <property type="entry name" value="BETA-LACTAMASE-RELATED DOMAIN-CONTAINING PROTEIN"/>
    <property type="match status" value="1"/>
</dbReference>
<sequence length="509" mass="53524">MWVSANAKTLALWIGVIAVHAAITPANFSLALHALPTLGQAAVSANSSIGVPGLAIAVVWNNTLQYAAGFGFLSIDGNENITTETVFQLASLSKPLASTTVAAIVSEGDITFDSPVNSPALIAAYSDPWISAEVSIADGLSHRSGLYPLAGDDLEQFGFNRSEILSKLQYMKPGGAFRSSYGYSNYGFTLAAQSAATSASKSWEDAAQDYLYGPLNMSSTSSRYSDFVARNSRAVLHTPGANGSWAPSPPRNPDPQSPAGGATSNVVDLAKWMLLHLNSGSYNGTQLISQTAINETRLPHSMSGPNPITGLPSFYGLGWDSATQDGSIVVSHAGAFSQGTRSYAKLNINEGLGVVVLSNCFPTGEPEGIAQTFFDLAMYGKTTADWVAIWNGLYQKLAQSFELTNPYTGPPPADATAALPLSAYAGKYSNDYVGLINFMVGASGGMNLTFPGSSNDSLQVVHWDRDNFYINLESPAGVLFTIGADGNASSVTIDAFNTNGGGMFTRLFS</sequence>
<evidence type="ECO:0000256" key="2">
    <source>
        <dbReference type="SAM" id="MobiDB-lite"/>
    </source>
</evidence>
<evidence type="ECO:0000256" key="1">
    <source>
        <dbReference type="ARBA" id="ARBA00038215"/>
    </source>
</evidence>
<proteinExistence type="inferred from homology"/>
<dbReference type="Pfam" id="PF00144">
    <property type="entry name" value="Beta-lactamase"/>
    <property type="match status" value="1"/>
</dbReference>
<accession>A0A427XPT5</accession>
<dbReference type="InterPro" id="IPR001466">
    <property type="entry name" value="Beta-lactam-related"/>
</dbReference>
<dbReference type="Gene3D" id="3.40.710.10">
    <property type="entry name" value="DD-peptidase/beta-lactamase superfamily"/>
    <property type="match status" value="1"/>
</dbReference>
<feature type="domain" description="Peptidase S12 Pab87-related C-terminal" evidence="4">
    <location>
        <begin position="411"/>
        <end position="494"/>
    </location>
</feature>
<comment type="caution">
    <text evidence="5">The sequence shown here is derived from an EMBL/GenBank/DDBJ whole genome shotgun (WGS) entry which is preliminary data.</text>
</comment>
<dbReference type="AlphaFoldDB" id="A0A427XPT5"/>
<protein>
    <submittedName>
        <fullName evidence="5">Uncharacterized protein</fullName>
    </submittedName>
</protein>
<evidence type="ECO:0000259" key="3">
    <source>
        <dbReference type="Pfam" id="PF00144"/>
    </source>
</evidence>
<gene>
    <name evidence="5" type="ORF">EHS25_007021</name>
</gene>
<evidence type="ECO:0000313" key="6">
    <source>
        <dbReference type="Proteomes" id="UP000279259"/>
    </source>
</evidence>